<dbReference type="SMART" id="SM00388">
    <property type="entry name" value="HisKA"/>
    <property type="match status" value="1"/>
</dbReference>
<keyword evidence="7" id="KW-0812">Transmembrane</keyword>
<evidence type="ECO:0000256" key="6">
    <source>
        <dbReference type="SAM" id="Coils"/>
    </source>
</evidence>
<dbReference type="Gene3D" id="3.30.565.10">
    <property type="entry name" value="Histidine kinase-like ATPase, C-terminal domain"/>
    <property type="match status" value="1"/>
</dbReference>
<keyword evidence="3 5" id="KW-0597">Phosphoprotein</keyword>
<evidence type="ECO:0000256" key="1">
    <source>
        <dbReference type="ARBA" id="ARBA00000085"/>
    </source>
</evidence>
<dbReference type="InterPro" id="IPR001789">
    <property type="entry name" value="Sig_transdc_resp-reg_receiver"/>
</dbReference>
<dbReference type="RefSeq" id="WP_344787671.1">
    <property type="nucleotide sequence ID" value="NZ_BAABCA010000003.1"/>
</dbReference>
<evidence type="ECO:0000256" key="5">
    <source>
        <dbReference type="PROSITE-ProRule" id="PRU00169"/>
    </source>
</evidence>
<feature type="coiled-coil region" evidence="6">
    <location>
        <begin position="77"/>
        <end position="108"/>
    </location>
</feature>
<dbReference type="InterPro" id="IPR004358">
    <property type="entry name" value="Sig_transdc_His_kin-like_C"/>
</dbReference>
<dbReference type="EC" id="2.7.13.3" evidence="2"/>
<dbReference type="PROSITE" id="PS50110">
    <property type="entry name" value="RESPONSE_REGULATORY"/>
    <property type="match status" value="1"/>
</dbReference>
<evidence type="ECO:0000256" key="4">
    <source>
        <dbReference type="ARBA" id="ARBA00023012"/>
    </source>
</evidence>
<dbReference type="Gene3D" id="1.10.287.130">
    <property type="match status" value="1"/>
</dbReference>
<dbReference type="InterPro" id="IPR036097">
    <property type="entry name" value="HisK_dim/P_sf"/>
</dbReference>
<feature type="transmembrane region" description="Helical" evidence="7">
    <location>
        <begin position="274"/>
        <end position="293"/>
    </location>
</feature>
<dbReference type="PANTHER" id="PTHR45339:SF1">
    <property type="entry name" value="HYBRID SIGNAL TRANSDUCTION HISTIDINE KINASE J"/>
    <property type="match status" value="1"/>
</dbReference>
<keyword evidence="6" id="KW-0175">Coiled coil</keyword>
<dbReference type="SUPFAM" id="SSF47384">
    <property type="entry name" value="Homodimeric domain of signal transducing histidine kinase"/>
    <property type="match status" value="1"/>
</dbReference>
<feature type="transmembrane region" description="Helical" evidence="7">
    <location>
        <begin position="13"/>
        <end position="34"/>
    </location>
</feature>
<organism evidence="10 11">
    <name type="scientific">Postechiella marina</name>
    <dbReference type="NCBI Taxonomy" id="943941"/>
    <lineage>
        <taxon>Bacteria</taxon>
        <taxon>Pseudomonadati</taxon>
        <taxon>Bacteroidota</taxon>
        <taxon>Flavobacteriia</taxon>
        <taxon>Flavobacteriales</taxon>
        <taxon>Flavobacteriaceae</taxon>
        <taxon>Postechiella</taxon>
    </lineage>
</organism>
<dbReference type="InterPro" id="IPR005467">
    <property type="entry name" value="His_kinase_dom"/>
</dbReference>
<feature type="domain" description="Histidine kinase" evidence="8">
    <location>
        <begin position="374"/>
        <end position="597"/>
    </location>
</feature>
<sequence>MTLNFYKSYRFKIILSFIFIITIATIIFVGYNYYTNKTQDLQKVTNRIYTLESNFSNNTKNFQSFLLHGYKNPLFYKTKTEKNIDTYLNNISKQKENLNVVISKLKEKDIGLNSNLISKLKNSFERLDTLSTQIKDKKFKLGFKDFGLIGKMRRVVHNIESSKIIPNSQILQLRRFEKDFLLRSEKIYITNFNNFILEITSKPSTNTDARKALNQYKALFNNVSTLYIEIGNNNNKGIYEEIITLNKSISNNINAIKNTALNTITSKNADIKKYVKTAFILTIIFIASLIFYLSQILTRDLKKLQISMHKFIKSGFKEFDTNRHEDKSKILEIDFLYRAYHMLKENLLENIKGLKLTIEELERTTAYKSSFLANMSHEIRTPLNGIIGIINMLNQTNLDKEQLKLLDIANYSSSHLLGLINLILDYSKITAGKMELEDRAINIDDDLKKLSKIFQFQASEKGIDLFYSYKKADNAANLVYGDTIRINQIIINLLNNAIKFTHQGWVKLEVKQEQFDDHYDSLYFSIEDTGIGINKEKSKKIFQAFEQVDISTTRKYGGTGLGLTISYELAALMGSELKFKSANSGGTIFYFELKLKKAPIAVSSISNNTPSNEFSILRKTEKVLIVDDNKMNQKVLGLMLKKFNLSIDYASNGVEAIELYNQNPYDIIFMDIQMPIMDGLEATQLIKESYKFKMQAIPIIAVSASAYTDDRKKAHKAGIDDFISKPIEIKELHNLLIKYSFKNDYAIYLL</sequence>
<reference evidence="11" key="1">
    <citation type="journal article" date="2019" name="Int. J. Syst. Evol. Microbiol.">
        <title>The Global Catalogue of Microorganisms (GCM) 10K type strain sequencing project: providing services to taxonomists for standard genome sequencing and annotation.</title>
        <authorList>
            <consortium name="The Broad Institute Genomics Platform"/>
            <consortium name="The Broad Institute Genome Sequencing Center for Infectious Disease"/>
            <person name="Wu L."/>
            <person name="Ma J."/>
        </authorList>
    </citation>
    <scope>NUCLEOTIDE SEQUENCE [LARGE SCALE GENOMIC DNA]</scope>
    <source>
        <strain evidence="11">JCM 17630</strain>
    </source>
</reference>
<feature type="modified residue" description="4-aspartylphosphate" evidence="5">
    <location>
        <position position="671"/>
    </location>
</feature>
<dbReference type="PROSITE" id="PS50109">
    <property type="entry name" value="HIS_KIN"/>
    <property type="match status" value="1"/>
</dbReference>
<keyword evidence="4" id="KW-0902">Two-component regulatory system</keyword>
<evidence type="ECO:0000313" key="11">
    <source>
        <dbReference type="Proteomes" id="UP001501496"/>
    </source>
</evidence>
<comment type="caution">
    <text evidence="10">The sequence shown here is derived from an EMBL/GenBank/DDBJ whole genome shotgun (WGS) entry which is preliminary data.</text>
</comment>
<accession>A0ABP8C7Q7</accession>
<feature type="domain" description="Response regulatory" evidence="9">
    <location>
        <begin position="622"/>
        <end position="740"/>
    </location>
</feature>
<evidence type="ECO:0000313" key="10">
    <source>
        <dbReference type="EMBL" id="GAA4235163.1"/>
    </source>
</evidence>
<dbReference type="Pfam" id="PF00072">
    <property type="entry name" value="Response_reg"/>
    <property type="match status" value="1"/>
</dbReference>
<dbReference type="PANTHER" id="PTHR45339">
    <property type="entry name" value="HYBRID SIGNAL TRANSDUCTION HISTIDINE KINASE J"/>
    <property type="match status" value="1"/>
</dbReference>
<dbReference type="CDD" id="cd00082">
    <property type="entry name" value="HisKA"/>
    <property type="match status" value="1"/>
</dbReference>
<dbReference type="SMART" id="SM00448">
    <property type="entry name" value="REC"/>
    <property type="match status" value="1"/>
</dbReference>
<dbReference type="InterPro" id="IPR011006">
    <property type="entry name" value="CheY-like_superfamily"/>
</dbReference>
<evidence type="ECO:0000256" key="2">
    <source>
        <dbReference type="ARBA" id="ARBA00012438"/>
    </source>
</evidence>
<evidence type="ECO:0000259" key="9">
    <source>
        <dbReference type="PROSITE" id="PS50110"/>
    </source>
</evidence>
<dbReference type="InterPro" id="IPR003594">
    <property type="entry name" value="HATPase_dom"/>
</dbReference>
<keyword evidence="11" id="KW-1185">Reference proteome</keyword>
<dbReference type="SUPFAM" id="SSF52172">
    <property type="entry name" value="CheY-like"/>
    <property type="match status" value="1"/>
</dbReference>
<dbReference type="SUPFAM" id="SSF55874">
    <property type="entry name" value="ATPase domain of HSP90 chaperone/DNA topoisomerase II/histidine kinase"/>
    <property type="match status" value="1"/>
</dbReference>
<evidence type="ECO:0000259" key="8">
    <source>
        <dbReference type="PROSITE" id="PS50109"/>
    </source>
</evidence>
<dbReference type="InterPro" id="IPR003661">
    <property type="entry name" value="HisK_dim/P_dom"/>
</dbReference>
<dbReference type="Gene3D" id="3.40.50.2300">
    <property type="match status" value="1"/>
</dbReference>
<dbReference type="InterPro" id="IPR036890">
    <property type="entry name" value="HATPase_C_sf"/>
</dbReference>
<protein>
    <recommendedName>
        <fullName evidence="2">histidine kinase</fullName>
        <ecNumber evidence="2">2.7.13.3</ecNumber>
    </recommendedName>
</protein>
<dbReference type="Pfam" id="PF00512">
    <property type="entry name" value="HisKA"/>
    <property type="match status" value="1"/>
</dbReference>
<name>A0ABP8C7Q7_9FLAO</name>
<evidence type="ECO:0000256" key="7">
    <source>
        <dbReference type="SAM" id="Phobius"/>
    </source>
</evidence>
<evidence type="ECO:0000256" key="3">
    <source>
        <dbReference type="ARBA" id="ARBA00022553"/>
    </source>
</evidence>
<dbReference type="CDD" id="cd17546">
    <property type="entry name" value="REC_hyHK_CKI1_RcsC-like"/>
    <property type="match status" value="1"/>
</dbReference>
<dbReference type="EMBL" id="BAABCA010000003">
    <property type="protein sequence ID" value="GAA4235163.1"/>
    <property type="molecule type" value="Genomic_DNA"/>
</dbReference>
<gene>
    <name evidence="10" type="ORF">GCM10022291_16340</name>
</gene>
<dbReference type="SMART" id="SM00387">
    <property type="entry name" value="HATPase_c"/>
    <property type="match status" value="1"/>
</dbReference>
<dbReference type="Pfam" id="PF02518">
    <property type="entry name" value="HATPase_c"/>
    <property type="match status" value="1"/>
</dbReference>
<comment type="catalytic activity">
    <reaction evidence="1">
        <text>ATP + protein L-histidine = ADP + protein N-phospho-L-histidine.</text>
        <dbReference type="EC" id="2.7.13.3"/>
    </reaction>
</comment>
<keyword evidence="7" id="KW-1133">Transmembrane helix</keyword>
<keyword evidence="7" id="KW-0472">Membrane</keyword>
<dbReference type="PRINTS" id="PR00344">
    <property type="entry name" value="BCTRLSENSOR"/>
</dbReference>
<dbReference type="CDD" id="cd16922">
    <property type="entry name" value="HATPase_EvgS-ArcB-TorS-like"/>
    <property type="match status" value="1"/>
</dbReference>
<proteinExistence type="predicted"/>
<dbReference type="Proteomes" id="UP001501496">
    <property type="component" value="Unassembled WGS sequence"/>
</dbReference>